<evidence type="ECO:0000259" key="1">
    <source>
        <dbReference type="Pfam" id="PF25460"/>
    </source>
</evidence>
<organism evidence="2 3">
    <name type="scientific">Sphagnum troendelagicum</name>
    <dbReference type="NCBI Taxonomy" id="128251"/>
    <lineage>
        <taxon>Eukaryota</taxon>
        <taxon>Viridiplantae</taxon>
        <taxon>Streptophyta</taxon>
        <taxon>Embryophyta</taxon>
        <taxon>Bryophyta</taxon>
        <taxon>Sphagnophytina</taxon>
        <taxon>Sphagnopsida</taxon>
        <taxon>Sphagnales</taxon>
        <taxon>Sphagnaceae</taxon>
        <taxon>Sphagnum</taxon>
    </lineage>
</organism>
<evidence type="ECO:0000313" key="3">
    <source>
        <dbReference type="Proteomes" id="UP001497512"/>
    </source>
</evidence>
<dbReference type="Pfam" id="PF25460">
    <property type="entry name" value="Beta-prop_Aladin"/>
    <property type="match status" value="1"/>
</dbReference>
<dbReference type="Gene3D" id="2.130.10.10">
    <property type="entry name" value="YVTN repeat-like/Quinoprotein amine dehydrogenase"/>
    <property type="match status" value="2"/>
</dbReference>
<reference evidence="2" key="1">
    <citation type="submission" date="2024-02" db="EMBL/GenBank/DDBJ databases">
        <authorList>
            <consortium name="ELIXIR-Norway"/>
            <consortium name="Elixir Norway"/>
        </authorList>
    </citation>
    <scope>NUCLEOTIDE SEQUENCE</scope>
</reference>
<sequence length="468" mass="50343">MPGVPAPGEYTICEINRDLLTTKDDGDKTAQDSYSKILGRVYPSIAFQPHPRAAGFRNCQNTVENESRDGNPVEADRAPSTSESIVTAQDEQGSFLSKQINAVKKFTSAALQSVFQKDSESLTKEFCFQGVSWHEHKHWLAFIAGPDQVFVHDFEDTESRDPAVLTSDLQKGVEAVEWRPNGGSTLSVACRGGVAIWSASYPGNLAPVRAGVVSILGTPNRGTGARWALVDFLRADGSVPVTALSWSPCGRYPTSIHDSTFTIWDVAQGTGTPLRRGFGGISLLKWSPTGDYFVSANMNGVFHLWETSKWMSAPWSSAGGSVVSVMWNPDGKVLLAGFNGTTSLAALHFAGRPPSLDVHLLPLDLPDLEAITGGHGTIERMAWDGTGERLAVAFGGVVDSVYDGLVALFDTRQTPIVSMSLLGFIRGPGRGAKPLALAFHEKLKQGALLSVCWSTGVCCTYPLLFRGH</sequence>
<dbReference type="InterPro" id="IPR057403">
    <property type="entry name" value="Beta-prop_Aladin"/>
</dbReference>
<dbReference type="InterPro" id="IPR045139">
    <property type="entry name" value="Aladin"/>
</dbReference>
<accession>A0ABP0UKL8</accession>
<name>A0ABP0UKL8_9BRYO</name>
<keyword evidence="3" id="KW-1185">Reference proteome</keyword>
<protein>
    <recommendedName>
        <fullName evidence="1">Aladin seven-bladed propeller domain-containing protein</fullName>
    </recommendedName>
</protein>
<dbReference type="InterPro" id="IPR015943">
    <property type="entry name" value="WD40/YVTN_repeat-like_dom_sf"/>
</dbReference>
<proteinExistence type="predicted"/>
<dbReference type="PANTHER" id="PTHR14494:SF0">
    <property type="entry name" value="ALADIN"/>
    <property type="match status" value="1"/>
</dbReference>
<dbReference type="PANTHER" id="PTHR14494">
    <property type="entry name" value="ALADIN/ADRACALIN/AAAS"/>
    <property type="match status" value="1"/>
</dbReference>
<dbReference type="EMBL" id="OZ019896">
    <property type="protein sequence ID" value="CAK9223251.1"/>
    <property type="molecule type" value="Genomic_DNA"/>
</dbReference>
<dbReference type="InterPro" id="IPR001680">
    <property type="entry name" value="WD40_rpt"/>
</dbReference>
<gene>
    <name evidence="2" type="ORF">CSSPTR1EN2_LOCUS16738</name>
</gene>
<dbReference type="SMART" id="SM00320">
    <property type="entry name" value="WD40"/>
    <property type="match status" value="4"/>
</dbReference>
<evidence type="ECO:0000313" key="2">
    <source>
        <dbReference type="EMBL" id="CAK9223251.1"/>
    </source>
</evidence>
<dbReference type="SUPFAM" id="SSF82171">
    <property type="entry name" value="DPP6 N-terminal domain-like"/>
    <property type="match status" value="1"/>
</dbReference>
<dbReference type="Proteomes" id="UP001497512">
    <property type="component" value="Chromosome 4"/>
</dbReference>
<feature type="domain" description="Aladin seven-bladed propeller" evidence="1">
    <location>
        <begin position="129"/>
        <end position="463"/>
    </location>
</feature>